<reference evidence="3" key="1">
    <citation type="submission" date="2019-12" db="EMBL/GenBank/DDBJ databases">
        <authorList>
            <person name="Cremers G."/>
        </authorList>
    </citation>
    <scope>NUCLEOTIDE SEQUENCE</scope>
    <source>
        <strain evidence="3">Mbul2</strain>
        <plasmid evidence="3">1</plasmid>
    </source>
</reference>
<dbReference type="RefSeq" id="WP_339159974.1">
    <property type="nucleotide sequence ID" value="NZ_LR743510.1"/>
</dbReference>
<dbReference type="Pfam" id="PF14373">
    <property type="entry name" value="Imm_superinfect"/>
    <property type="match status" value="1"/>
</dbReference>
<feature type="region of interest" description="Disordered" evidence="1">
    <location>
        <begin position="176"/>
        <end position="196"/>
    </location>
</feature>
<geneLocation type="plasmid" evidence="3">
    <name>1</name>
</geneLocation>
<keyword evidence="3" id="KW-0614">Plasmid</keyword>
<feature type="transmembrane region" description="Helical" evidence="2">
    <location>
        <begin position="6"/>
        <end position="28"/>
    </location>
</feature>
<dbReference type="EMBL" id="LR743510">
    <property type="protein sequence ID" value="CAA2138968.1"/>
    <property type="molecule type" value="Genomic_DNA"/>
</dbReference>
<evidence type="ECO:0008006" key="4">
    <source>
        <dbReference type="Google" id="ProtNLM"/>
    </source>
</evidence>
<keyword evidence="2" id="KW-1133">Transmembrane helix</keyword>
<accession>A0A679JIY6</accession>
<proteinExistence type="predicted"/>
<feature type="transmembrane region" description="Helical" evidence="2">
    <location>
        <begin position="35"/>
        <end position="59"/>
    </location>
</feature>
<evidence type="ECO:0000313" key="3">
    <source>
        <dbReference type="EMBL" id="CAA2138968.1"/>
    </source>
</evidence>
<keyword evidence="2" id="KW-0812">Transmembrane</keyword>
<evidence type="ECO:0000256" key="2">
    <source>
        <dbReference type="SAM" id="Phobius"/>
    </source>
</evidence>
<dbReference type="InterPro" id="IPR016410">
    <property type="entry name" value="Phage_imm"/>
</dbReference>
<name>A0A679JIY6_9HYPH</name>
<gene>
    <name evidence="3" type="ORF">MBLL_01393</name>
</gene>
<keyword evidence="2" id="KW-0472">Membrane</keyword>
<dbReference type="AlphaFoldDB" id="A0A679JIY6"/>
<sequence>MNDDTAWVLVAVTVCIAIYGLPSIIAFHRRHPNRWVILAVNGLFGGTLVGWVVALVWALHAVHRREQPGASQGGESGLNLFVNDTQLAALVAAPHRDSGGHELPALSPADAVRELERVGDLRTAGHIDDTEHRMLKAMIFRKMEGEWLLSTQHCRTGRFATFPEADVRWLNVPEFPSRRRDDRDGATTSYGGIPGR</sequence>
<organism evidence="3">
    <name type="scientific">Methylobacterium bullatum</name>
    <dbReference type="NCBI Taxonomy" id="570505"/>
    <lineage>
        <taxon>Bacteria</taxon>
        <taxon>Pseudomonadati</taxon>
        <taxon>Pseudomonadota</taxon>
        <taxon>Alphaproteobacteria</taxon>
        <taxon>Hyphomicrobiales</taxon>
        <taxon>Methylobacteriaceae</taxon>
        <taxon>Methylobacterium</taxon>
    </lineage>
</organism>
<feature type="compositionally biased region" description="Basic and acidic residues" evidence="1">
    <location>
        <begin position="176"/>
        <end position="185"/>
    </location>
</feature>
<evidence type="ECO:0000256" key="1">
    <source>
        <dbReference type="SAM" id="MobiDB-lite"/>
    </source>
</evidence>
<protein>
    <recommendedName>
        <fullName evidence="4">Superinfection immunity protein</fullName>
    </recommendedName>
</protein>